<name>A0ABS9RV13_9GAMM</name>
<proteinExistence type="predicted"/>
<reference evidence="3 4" key="1">
    <citation type="submission" date="2022-02" db="EMBL/GenBank/DDBJ databases">
        <title>Halomonas fukangensis sp. nov., a halophilic bacterium isolated from a bulk soil of Kalidium foliatum at Fukang.</title>
        <authorList>
            <person name="Huang Y."/>
        </authorList>
    </citation>
    <scope>NUCLEOTIDE SEQUENCE [LARGE SCALE GENOMIC DNA]</scope>
    <source>
        <strain evidence="3 4">EGI 63088</strain>
    </source>
</reference>
<feature type="compositionally biased region" description="Basic and acidic residues" evidence="1">
    <location>
        <begin position="145"/>
        <end position="186"/>
    </location>
</feature>
<evidence type="ECO:0000256" key="1">
    <source>
        <dbReference type="SAM" id="MobiDB-lite"/>
    </source>
</evidence>
<accession>A0ABS9RV13</accession>
<protein>
    <submittedName>
        <fullName evidence="3">Uncharacterized protein</fullName>
    </submittedName>
</protein>
<evidence type="ECO:0000256" key="2">
    <source>
        <dbReference type="SAM" id="Phobius"/>
    </source>
</evidence>
<evidence type="ECO:0000313" key="3">
    <source>
        <dbReference type="EMBL" id="MCH4563696.1"/>
    </source>
</evidence>
<comment type="caution">
    <text evidence="3">The sequence shown here is derived from an EMBL/GenBank/DDBJ whole genome shotgun (WGS) entry which is preliminary data.</text>
</comment>
<dbReference type="RefSeq" id="WP_240568347.1">
    <property type="nucleotide sequence ID" value="NZ_JAKVPY010000011.1"/>
</dbReference>
<sequence>MLKRLLGKAPVEVWAIKQIDRDLLHLCGRATLVTPRKRREVLAALAVGTFQGAVAMAGSGVVLNARLFAALVPLESLRLLPDGHARWQGRDWRVAKVPQRCWPHEGHLIAQASPYGGTTGLVSSEDVSGIRQRVDREAPGLAKAVDFRPADALEDDPRIAPKPGEPDTGTRRSPRQAREWRSDDDH</sequence>
<keyword evidence="2" id="KW-1133">Transmembrane helix</keyword>
<feature type="transmembrane region" description="Helical" evidence="2">
    <location>
        <begin position="41"/>
        <end position="63"/>
    </location>
</feature>
<keyword evidence="4" id="KW-1185">Reference proteome</keyword>
<organism evidence="3 4">
    <name type="scientific">Halomonas flagellata</name>
    <dbReference type="NCBI Taxonomy" id="2920385"/>
    <lineage>
        <taxon>Bacteria</taxon>
        <taxon>Pseudomonadati</taxon>
        <taxon>Pseudomonadota</taxon>
        <taxon>Gammaproteobacteria</taxon>
        <taxon>Oceanospirillales</taxon>
        <taxon>Halomonadaceae</taxon>
        <taxon>Halomonas</taxon>
    </lineage>
</organism>
<keyword evidence="2" id="KW-0812">Transmembrane</keyword>
<dbReference type="EMBL" id="JAKVPY010000011">
    <property type="protein sequence ID" value="MCH4563696.1"/>
    <property type="molecule type" value="Genomic_DNA"/>
</dbReference>
<gene>
    <name evidence="3" type="ORF">MKP05_11205</name>
</gene>
<feature type="region of interest" description="Disordered" evidence="1">
    <location>
        <begin position="141"/>
        <end position="186"/>
    </location>
</feature>
<keyword evidence="2" id="KW-0472">Membrane</keyword>
<evidence type="ECO:0000313" key="4">
    <source>
        <dbReference type="Proteomes" id="UP001202117"/>
    </source>
</evidence>
<dbReference type="Proteomes" id="UP001202117">
    <property type="component" value="Unassembled WGS sequence"/>
</dbReference>